<feature type="region of interest" description="Disordered" evidence="1">
    <location>
        <begin position="30"/>
        <end position="52"/>
    </location>
</feature>
<protein>
    <submittedName>
        <fullName evidence="3">Uncharacterized protein</fullName>
    </submittedName>
</protein>
<dbReference type="Proteomes" id="UP001597337">
    <property type="component" value="Unassembled WGS sequence"/>
</dbReference>
<accession>A0ABW4Y2T5</accession>
<name>A0ABW4Y2T5_9GAMM</name>
<feature type="compositionally biased region" description="Polar residues" evidence="1">
    <location>
        <begin position="30"/>
        <end position="41"/>
    </location>
</feature>
<evidence type="ECO:0000313" key="3">
    <source>
        <dbReference type="EMBL" id="MFD2110400.1"/>
    </source>
</evidence>
<evidence type="ECO:0000256" key="1">
    <source>
        <dbReference type="SAM" id="MobiDB-lite"/>
    </source>
</evidence>
<feature type="signal peptide" evidence="2">
    <location>
        <begin position="1"/>
        <end position="20"/>
    </location>
</feature>
<proteinExistence type="predicted"/>
<reference evidence="4" key="1">
    <citation type="journal article" date="2019" name="Int. J. Syst. Evol. Microbiol.">
        <title>The Global Catalogue of Microorganisms (GCM) 10K type strain sequencing project: providing services to taxonomists for standard genome sequencing and annotation.</title>
        <authorList>
            <consortium name="The Broad Institute Genomics Platform"/>
            <consortium name="The Broad Institute Genome Sequencing Center for Infectious Disease"/>
            <person name="Wu L."/>
            <person name="Ma J."/>
        </authorList>
    </citation>
    <scope>NUCLEOTIDE SEQUENCE [LARGE SCALE GENOMIC DNA]</scope>
    <source>
        <strain evidence="4">KACC 12597</strain>
    </source>
</reference>
<keyword evidence="4" id="KW-1185">Reference proteome</keyword>
<gene>
    <name evidence="3" type="ORF">ACFSJC_00920</name>
</gene>
<feature type="chain" id="PRO_5046479962" evidence="2">
    <location>
        <begin position="21"/>
        <end position="52"/>
    </location>
</feature>
<organism evidence="3 4">
    <name type="scientific">Thiorhodococcus fuscus</name>
    <dbReference type="NCBI Taxonomy" id="527200"/>
    <lineage>
        <taxon>Bacteria</taxon>
        <taxon>Pseudomonadati</taxon>
        <taxon>Pseudomonadota</taxon>
        <taxon>Gammaproteobacteria</taxon>
        <taxon>Chromatiales</taxon>
        <taxon>Chromatiaceae</taxon>
        <taxon>Thiorhodococcus</taxon>
    </lineage>
</organism>
<keyword evidence="2" id="KW-0732">Signal</keyword>
<evidence type="ECO:0000313" key="4">
    <source>
        <dbReference type="Proteomes" id="UP001597337"/>
    </source>
</evidence>
<dbReference type="RefSeq" id="WP_386021872.1">
    <property type="nucleotide sequence ID" value="NZ_JBHUHX010000002.1"/>
</dbReference>
<sequence>MKTFLSRALIVGGIAMIGLAANTHGATTDAVQTGSATTVTQEAPGLVRHADR</sequence>
<dbReference type="EMBL" id="JBHUHX010000002">
    <property type="protein sequence ID" value="MFD2110400.1"/>
    <property type="molecule type" value="Genomic_DNA"/>
</dbReference>
<comment type="caution">
    <text evidence="3">The sequence shown here is derived from an EMBL/GenBank/DDBJ whole genome shotgun (WGS) entry which is preliminary data.</text>
</comment>
<evidence type="ECO:0000256" key="2">
    <source>
        <dbReference type="SAM" id="SignalP"/>
    </source>
</evidence>